<dbReference type="EMBL" id="JAHDYR010000012">
    <property type="protein sequence ID" value="KAG9394949.1"/>
    <property type="molecule type" value="Genomic_DNA"/>
</dbReference>
<dbReference type="AlphaFoldDB" id="A0A8J6B7U8"/>
<gene>
    <name evidence="3" type="ORF">J8273_0157</name>
</gene>
<reference evidence="3" key="1">
    <citation type="submission" date="2021-05" db="EMBL/GenBank/DDBJ databases">
        <title>A free-living protist that lacks canonical eukaryotic 1 DNA replication and segregation systems.</title>
        <authorList>
            <person name="Salas-Leiva D.E."/>
            <person name="Tromer E.C."/>
            <person name="Curtis B.A."/>
            <person name="Jerlstrom-Hultqvist J."/>
            <person name="Kolisko M."/>
            <person name="Yi Z."/>
            <person name="Salas-Leiva J.S."/>
            <person name="Gallot-Lavallee L."/>
            <person name="Kops G.J.P.L."/>
            <person name="Archibald J.M."/>
            <person name="Simpson A.G.B."/>
            <person name="Roger A.J."/>
        </authorList>
    </citation>
    <scope>NUCLEOTIDE SEQUENCE</scope>
    <source>
        <strain evidence="3">BICM</strain>
    </source>
</reference>
<feature type="compositionally biased region" description="Acidic residues" evidence="2">
    <location>
        <begin position="299"/>
        <end position="311"/>
    </location>
</feature>
<dbReference type="Proteomes" id="UP000717585">
    <property type="component" value="Unassembled WGS sequence"/>
</dbReference>
<feature type="compositionally biased region" description="Polar residues" evidence="2">
    <location>
        <begin position="176"/>
        <end position="193"/>
    </location>
</feature>
<feature type="region of interest" description="Disordered" evidence="2">
    <location>
        <begin position="139"/>
        <end position="219"/>
    </location>
</feature>
<evidence type="ECO:0000313" key="4">
    <source>
        <dbReference type="Proteomes" id="UP000717585"/>
    </source>
</evidence>
<feature type="compositionally biased region" description="Polar residues" evidence="2">
    <location>
        <begin position="205"/>
        <end position="219"/>
    </location>
</feature>
<feature type="compositionally biased region" description="Pro residues" evidence="2">
    <location>
        <begin position="144"/>
        <end position="154"/>
    </location>
</feature>
<protein>
    <submittedName>
        <fullName evidence="3">Chromosome partition protein Smc</fullName>
    </submittedName>
</protein>
<name>A0A8J6B7U8_9EUKA</name>
<comment type="caution">
    <text evidence="3">The sequence shown here is derived from an EMBL/GenBank/DDBJ whole genome shotgun (WGS) entry which is preliminary data.</text>
</comment>
<proteinExistence type="predicted"/>
<dbReference type="Gene3D" id="2.30.29.30">
    <property type="entry name" value="Pleckstrin-homology domain (PH domain)/Phosphotyrosine-binding domain (PTB)"/>
    <property type="match status" value="1"/>
</dbReference>
<evidence type="ECO:0000256" key="1">
    <source>
        <dbReference type="SAM" id="Coils"/>
    </source>
</evidence>
<evidence type="ECO:0000256" key="2">
    <source>
        <dbReference type="SAM" id="MobiDB-lite"/>
    </source>
</evidence>
<feature type="region of interest" description="Disordered" evidence="2">
    <location>
        <begin position="283"/>
        <end position="318"/>
    </location>
</feature>
<feature type="coiled-coil region" evidence="1">
    <location>
        <begin position="12"/>
        <end position="60"/>
    </location>
</feature>
<sequence>MKVVEDVKVTKKQKLQQQMQGVIEELENLAVDHAVMTKKYTHLERERDMLLARIRATEQQAVESEVQHARQREDDDLVRRLRREVAESAAQTLILTTRVTQAREALAASHRRINVLEAALAERTDAIELAAHYASIDEECQTDPLPPPPPPPVPLGTSPLCQSSHPRPLRVGSISEAGTASTTDCGLSDTPSNPGAVLSPELPTPGTTTRHGSTSAWSAEVNSERATSALSFSHSVSSDGDVREFGPTEGETLDESLSLSLFSGASLSRMRGDWDTVMSPLAIESRPLPPSTDSSPAESDAEPVEVEEEGEEAKAVEEAVAAANKEEEEAHADEVKVEAEAEAVSKVETESNVEVVVEPTVEPKAEPEAKVEPAKPVTPHRVAFARRKRPSDRAEPLRAMRELAMEGACCTKYPRYPNGKAERRYIRYQNQIFSWSRDKESPTSCIDLRHVKKIVPGALSPSFWHGTTTSPSVETPHLSFSIVLMNNLTIDICCLTRQTFISFFIVLRADLISTLEKVDTAERWTRMGWGKLLWWLCLNHISYLAAREETTFRHYLLHRALIYQPVELGSPIGHIRSQSFTASFTLDDSDPETPDYRRSMRTSAGHRIANAIISSVRSSAGSMLVD</sequence>
<keyword evidence="4" id="KW-1185">Reference proteome</keyword>
<evidence type="ECO:0000313" key="3">
    <source>
        <dbReference type="EMBL" id="KAG9394949.1"/>
    </source>
</evidence>
<organism evidence="3 4">
    <name type="scientific">Carpediemonas membranifera</name>
    <dbReference type="NCBI Taxonomy" id="201153"/>
    <lineage>
        <taxon>Eukaryota</taxon>
        <taxon>Metamonada</taxon>
        <taxon>Carpediemonas-like organisms</taxon>
        <taxon>Carpediemonas</taxon>
    </lineage>
</organism>
<dbReference type="InterPro" id="IPR011993">
    <property type="entry name" value="PH-like_dom_sf"/>
</dbReference>
<keyword evidence="1" id="KW-0175">Coiled coil</keyword>
<accession>A0A8J6B7U8</accession>